<keyword evidence="3" id="KW-1185">Reference proteome</keyword>
<dbReference type="CDD" id="cd02440">
    <property type="entry name" value="AdoMet_MTases"/>
    <property type="match status" value="1"/>
</dbReference>
<reference evidence="2 3" key="1">
    <citation type="journal article" date="2024" name="Nat. Commun.">
        <title>Phylogenomics reveals the evolutionary origins of lichenization in chlorophyte algae.</title>
        <authorList>
            <person name="Puginier C."/>
            <person name="Libourel C."/>
            <person name="Otte J."/>
            <person name="Skaloud P."/>
            <person name="Haon M."/>
            <person name="Grisel S."/>
            <person name="Petersen M."/>
            <person name="Berrin J.G."/>
            <person name="Delaux P.M."/>
            <person name="Dal Grande F."/>
            <person name="Keller J."/>
        </authorList>
    </citation>
    <scope>NUCLEOTIDE SEQUENCE [LARGE SCALE GENOMIC DNA]</scope>
    <source>
        <strain evidence="2 3">SAG 216-7</strain>
    </source>
</reference>
<comment type="caution">
    <text evidence="2">The sequence shown here is derived from an EMBL/GenBank/DDBJ whole genome shotgun (WGS) entry which is preliminary data.</text>
</comment>
<dbReference type="PANTHER" id="PTHR45036:SF1">
    <property type="entry name" value="METHYLTRANSFERASE LIKE 7A"/>
    <property type="match status" value="1"/>
</dbReference>
<evidence type="ECO:0000259" key="1">
    <source>
        <dbReference type="Pfam" id="PF08241"/>
    </source>
</evidence>
<dbReference type="Gene3D" id="3.40.50.150">
    <property type="entry name" value="Vaccinia Virus protein VP39"/>
    <property type="match status" value="1"/>
</dbReference>
<dbReference type="InterPro" id="IPR013216">
    <property type="entry name" value="Methyltransf_11"/>
</dbReference>
<accession>A0ABR2YV99</accession>
<evidence type="ECO:0000313" key="2">
    <source>
        <dbReference type="EMBL" id="KAK9915596.1"/>
    </source>
</evidence>
<protein>
    <recommendedName>
        <fullName evidence="1">Methyltransferase type 11 domain-containing protein</fullName>
    </recommendedName>
</protein>
<feature type="domain" description="Methyltransferase type 11" evidence="1">
    <location>
        <begin position="34"/>
        <end position="128"/>
    </location>
</feature>
<evidence type="ECO:0000313" key="3">
    <source>
        <dbReference type="Proteomes" id="UP001491310"/>
    </source>
</evidence>
<sequence>MSQFEEEYEELVGPIKIELFKEFLPAERSSLSVLDVGAGTLPNAQYLQETNVTAVDPNPEMWPYARANAARHGLTSLNLVNGVAEALPFPDSSFDRVICTLVLCSVADVQAAVREMHRVLKPGGKLLFLEHVAAGKEQALLRLSQELLNPLQRALADGCNLTRDPLDQIANGSFKLEREKHFSIPSLGLIGPHVGGIALR</sequence>
<proteinExistence type="predicted"/>
<dbReference type="EMBL" id="JALJOT010000004">
    <property type="protein sequence ID" value="KAK9915596.1"/>
    <property type="molecule type" value="Genomic_DNA"/>
</dbReference>
<dbReference type="InterPro" id="IPR029063">
    <property type="entry name" value="SAM-dependent_MTases_sf"/>
</dbReference>
<dbReference type="PANTHER" id="PTHR45036">
    <property type="entry name" value="METHYLTRANSFERASE LIKE 7B"/>
    <property type="match status" value="1"/>
</dbReference>
<dbReference type="Pfam" id="PF08241">
    <property type="entry name" value="Methyltransf_11"/>
    <property type="match status" value="1"/>
</dbReference>
<gene>
    <name evidence="2" type="ORF">WJX75_001322</name>
</gene>
<dbReference type="InterPro" id="IPR052356">
    <property type="entry name" value="Thiol_S-MT"/>
</dbReference>
<organism evidence="2 3">
    <name type="scientific">Coccomyxa subellipsoidea</name>
    <dbReference type="NCBI Taxonomy" id="248742"/>
    <lineage>
        <taxon>Eukaryota</taxon>
        <taxon>Viridiplantae</taxon>
        <taxon>Chlorophyta</taxon>
        <taxon>core chlorophytes</taxon>
        <taxon>Trebouxiophyceae</taxon>
        <taxon>Trebouxiophyceae incertae sedis</taxon>
        <taxon>Coccomyxaceae</taxon>
        <taxon>Coccomyxa</taxon>
    </lineage>
</organism>
<dbReference type="SUPFAM" id="SSF53335">
    <property type="entry name" value="S-adenosyl-L-methionine-dependent methyltransferases"/>
    <property type="match status" value="1"/>
</dbReference>
<dbReference type="Proteomes" id="UP001491310">
    <property type="component" value="Unassembled WGS sequence"/>
</dbReference>
<name>A0ABR2YV99_9CHLO</name>